<reference evidence="1 2" key="2">
    <citation type="submission" date="2018-11" db="EMBL/GenBank/DDBJ databases">
        <authorList>
            <consortium name="Pathogen Informatics"/>
        </authorList>
    </citation>
    <scope>NUCLEOTIDE SEQUENCE [LARGE SCALE GENOMIC DNA]</scope>
</reference>
<protein>
    <submittedName>
        <fullName evidence="3">Secreted protein</fullName>
    </submittedName>
</protein>
<proteinExistence type="predicted"/>
<keyword evidence="2" id="KW-1185">Reference proteome</keyword>
<accession>A0A0R3Q572</accession>
<dbReference type="EMBL" id="UZAG01000503">
    <property type="protein sequence ID" value="VDO08660.1"/>
    <property type="molecule type" value="Genomic_DNA"/>
</dbReference>
<gene>
    <name evidence="1" type="ORF">BTMF_LOCUS804</name>
</gene>
<dbReference type="AlphaFoldDB" id="A0A0R3Q572"/>
<sequence length="105" mass="11939">MVLNGSRGVLLRFFVVWRCGGMRGEKRAVFSFALVCAGWKAGVWRFLTSVDRWAMVSQRVAVHFYAQNLCWWGGGHGAMRRAPAEQTKNRFTLGRAQTLLVTQNF</sequence>
<reference evidence="3" key="1">
    <citation type="submission" date="2017-02" db="UniProtKB">
        <authorList>
            <consortium name="WormBaseParasite"/>
        </authorList>
    </citation>
    <scope>IDENTIFICATION</scope>
</reference>
<dbReference type="WBParaSite" id="BTMF_0000146201-mRNA-1">
    <property type="protein sequence ID" value="BTMF_0000146201-mRNA-1"/>
    <property type="gene ID" value="BTMF_0000146201"/>
</dbReference>
<evidence type="ECO:0000313" key="2">
    <source>
        <dbReference type="Proteomes" id="UP000280834"/>
    </source>
</evidence>
<organism evidence="3">
    <name type="scientific">Brugia timori</name>
    <dbReference type="NCBI Taxonomy" id="42155"/>
    <lineage>
        <taxon>Eukaryota</taxon>
        <taxon>Metazoa</taxon>
        <taxon>Ecdysozoa</taxon>
        <taxon>Nematoda</taxon>
        <taxon>Chromadorea</taxon>
        <taxon>Rhabditida</taxon>
        <taxon>Spirurina</taxon>
        <taxon>Spiruromorpha</taxon>
        <taxon>Filarioidea</taxon>
        <taxon>Onchocercidae</taxon>
        <taxon>Brugia</taxon>
    </lineage>
</organism>
<evidence type="ECO:0000313" key="3">
    <source>
        <dbReference type="WBParaSite" id="BTMF_0000146201-mRNA-1"/>
    </source>
</evidence>
<dbReference type="Proteomes" id="UP000280834">
    <property type="component" value="Unassembled WGS sequence"/>
</dbReference>
<name>A0A0R3Q572_9BILA</name>
<evidence type="ECO:0000313" key="1">
    <source>
        <dbReference type="EMBL" id="VDO08660.1"/>
    </source>
</evidence>